<keyword evidence="1 3" id="KW-0378">Hydrolase</keyword>
<dbReference type="OrthoDB" id="9800955at2"/>
<feature type="domain" description="CBM6" evidence="5">
    <location>
        <begin position="448"/>
        <end position="576"/>
    </location>
</feature>
<evidence type="ECO:0000259" key="5">
    <source>
        <dbReference type="PROSITE" id="PS51175"/>
    </source>
</evidence>
<evidence type="ECO:0000256" key="3">
    <source>
        <dbReference type="RuleBase" id="RU361153"/>
    </source>
</evidence>
<gene>
    <name evidence="6" type="ORF">BCF58_1090</name>
</gene>
<dbReference type="GO" id="GO:0008422">
    <property type="term" value="F:beta-glucosidase activity"/>
    <property type="evidence" value="ECO:0007669"/>
    <property type="project" value="TreeGrafter"/>
</dbReference>
<keyword evidence="2 3" id="KW-0326">Glycosidase</keyword>
<name>A0A495SR36_9FLAO</name>
<feature type="region of interest" description="Disordered" evidence="4">
    <location>
        <begin position="164"/>
        <end position="183"/>
    </location>
</feature>
<dbReference type="PANTHER" id="PTHR31297">
    <property type="entry name" value="GLUCAN ENDO-1,6-BETA-GLUCOSIDASE B"/>
    <property type="match status" value="1"/>
</dbReference>
<comment type="similarity">
    <text evidence="3">Belongs to the glycosyl hydrolase 5 (cellulase A) family.</text>
</comment>
<proteinExistence type="inferred from homology"/>
<evidence type="ECO:0000313" key="6">
    <source>
        <dbReference type="EMBL" id="RKT01864.1"/>
    </source>
</evidence>
<dbReference type="RefSeq" id="WP_121460743.1">
    <property type="nucleotide sequence ID" value="NZ_RBXB01000001.1"/>
</dbReference>
<dbReference type="Gene3D" id="2.60.120.260">
    <property type="entry name" value="Galactose-binding domain-like"/>
    <property type="match status" value="1"/>
</dbReference>
<dbReference type="Gene3D" id="3.20.20.80">
    <property type="entry name" value="Glycosidases"/>
    <property type="match status" value="1"/>
</dbReference>
<dbReference type="CDD" id="cd04080">
    <property type="entry name" value="CBM6_cellulase-like"/>
    <property type="match status" value="1"/>
</dbReference>
<evidence type="ECO:0000256" key="4">
    <source>
        <dbReference type="SAM" id="MobiDB-lite"/>
    </source>
</evidence>
<dbReference type="SUPFAM" id="SSF51445">
    <property type="entry name" value="(Trans)glycosidases"/>
    <property type="match status" value="1"/>
</dbReference>
<dbReference type="InterPro" id="IPR001547">
    <property type="entry name" value="Glyco_hydro_5"/>
</dbReference>
<dbReference type="Pfam" id="PF00150">
    <property type="entry name" value="Cellulase"/>
    <property type="match status" value="1"/>
</dbReference>
<dbReference type="AlphaFoldDB" id="A0A495SR36"/>
<comment type="caution">
    <text evidence="6">The sequence shown here is derived from an EMBL/GenBank/DDBJ whole genome shotgun (WGS) entry which is preliminary data.</text>
</comment>
<dbReference type="InterPro" id="IPR008979">
    <property type="entry name" value="Galactose-bd-like_sf"/>
</dbReference>
<keyword evidence="7" id="KW-1185">Reference proteome</keyword>
<dbReference type="GO" id="GO:0030246">
    <property type="term" value="F:carbohydrate binding"/>
    <property type="evidence" value="ECO:0007669"/>
    <property type="project" value="InterPro"/>
</dbReference>
<dbReference type="GO" id="GO:0005576">
    <property type="term" value="C:extracellular region"/>
    <property type="evidence" value="ECO:0007669"/>
    <property type="project" value="TreeGrafter"/>
</dbReference>
<dbReference type="GO" id="GO:0009251">
    <property type="term" value="P:glucan catabolic process"/>
    <property type="evidence" value="ECO:0007669"/>
    <property type="project" value="TreeGrafter"/>
</dbReference>
<organism evidence="6 7">
    <name type="scientific">Chryseobacterium defluvii</name>
    <dbReference type="NCBI Taxonomy" id="160396"/>
    <lineage>
        <taxon>Bacteria</taxon>
        <taxon>Pseudomonadati</taxon>
        <taxon>Bacteroidota</taxon>
        <taxon>Flavobacteriia</taxon>
        <taxon>Flavobacteriales</taxon>
        <taxon>Weeksellaceae</taxon>
        <taxon>Chryseobacterium group</taxon>
        <taxon>Chryseobacterium</taxon>
    </lineage>
</organism>
<dbReference type="InterPro" id="IPR041342">
    <property type="entry name" value="CBM35"/>
</dbReference>
<reference evidence="6 7" key="1">
    <citation type="submission" date="2018-10" db="EMBL/GenBank/DDBJ databases">
        <title>Genomic Encyclopedia of Archaeal and Bacterial Type Strains, Phase II (KMG-II): from individual species to whole genera.</title>
        <authorList>
            <person name="Goeker M."/>
        </authorList>
    </citation>
    <scope>NUCLEOTIDE SEQUENCE [LARGE SCALE GENOMIC DNA]</scope>
    <source>
        <strain evidence="6 7">DSM 14219</strain>
    </source>
</reference>
<dbReference type="GO" id="GO:0009986">
    <property type="term" value="C:cell surface"/>
    <property type="evidence" value="ECO:0007669"/>
    <property type="project" value="TreeGrafter"/>
</dbReference>
<evidence type="ECO:0000256" key="1">
    <source>
        <dbReference type="ARBA" id="ARBA00022801"/>
    </source>
</evidence>
<protein>
    <submittedName>
        <fullName evidence="6">Carbohydrate binding protein with CBM6 domain</fullName>
    </submittedName>
</protein>
<dbReference type="InterPro" id="IPR017853">
    <property type="entry name" value="GH"/>
</dbReference>
<dbReference type="PANTHER" id="PTHR31297:SF13">
    <property type="entry name" value="PUTATIVE-RELATED"/>
    <property type="match status" value="1"/>
</dbReference>
<sequence length="576" mass="65952">MKRTILLSALLLSQFGTSQLLTTNGQKIINDKGENIQLRGLGLGGWMLQEGYMLKTADFAGPQYKIKEKIAELVGEDGMNEFYKAYLKNGITKQDIDFLAKAGFNSIRLPMHYNLYTLPIEKEPVKGQNTWLEEGFTMTDDLLKWCADNKLYLILDLHAAPGGQGNDANISDNDKSKPSLWDSEDNQKKTIALWKKLAERYKDEPWIGGYDLINEPNINFTGKNPNGTDEMSNAPLWKLQKEITEAIRTVDKKHIIIIEGNGWGNNYNGLTPLWDNNLVFSFHKYWNYNNDETLKFALNLREKHNIPIWLGETGENSNVWFTELISLLDKHNIGYAFWPMKKIDNIAGITNVKITPEYQKLLNYWKNGGEKPSRDFAYKTLMKIADNYKFSNVEVKNDVIDAMFRQTTEESTKPFKKHQAPGRIFATEYDLGRIGSAYSDKDFMNLWVSDENKRSDWNSGHQMRNDGVDIYVCNDKITNQYYIGKTETGEWLQYTINGKTDKSYIFNIRYSAPNDSSIRIKDASGKQLAAVALPSTGGNENWKTISVKGVHLKKGENKIRVVFENNGTNLNYFEVQ</sequence>
<evidence type="ECO:0000256" key="2">
    <source>
        <dbReference type="ARBA" id="ARBA00023295"/>
    </source>
</evidence>
<dbReference type="SUPFAM" id="SSF49785">
    <property type="entry name" value="Galactose-binding domain-like"/>
    <property type="match status" value="1"/>
</dbReference>
<evidence type="ECO:0000313" key="7">
    <source>
        <dbReference type="Proteomes" id="UP000272428"/>
    </source>
</evidence>
<dbReference type="InterPro" id="IPR005084">
    <property type="entry name" value="CBM6"/>
</dbReference>
<dbReference type="Pfam" id="PF18099">
    <property type="entry name" value="CBM_35_2"/>
    <property type="match status" value="1"/>
</dbReference>
<accession>A0A495SR36</accession>
<dbReference type="Proteomes" id="UP000272428">
    <property type="component" value="Unassembled WGS sequence"/>
</dbReference>
<dbReference type="InterPro" id="IPR050386">
    <property type="entry name" value="Glycosyl_hydrolase_5"/>
</dbReference>
<dbReference type="EMBL" id="RBXB01000001">
    <property type="protein sequence ID" value="RKT01864.1"/>
    <property type="molecule type" value="Genomic_DNA"/>
</dbReference>
<dbReference type="PROSITE" id="PS51175">
    <property type="entry name" value="CBM6"/>
    <property type="match status" value="1"/>
</dbReference>